<dbReference type="AlphaFoldDB" id="A0A851XJN2"/>
<sequence length="286" mass="32594">DEEHLHQMDERNKMLKEKLVSRLWFEPDKAEALLMVKSRDIVCEPADSSEKDNSKQSSSAEKKYPVLRTAVYRASRERKQKAMIREEGVCFGNVLTRIHKEGREEAVCQPTSVSECETKKLKSSITKPTSLMSKSECLKMTLPTTSACRGVQHGFGKPPLSYVHVKVPKMTERGVIKEITFLHHHCNSVDDDAITHILRLRGKLGWQTNVQSSELLPGEADVARFQKFTLTTPLVLEDSGEYIYCLQRNRNNFKAPYNPYDLQVVSVNTAMHSKIYWTVSASYVSK</sequence>
<feature type="non-terminal residue" evidence="1">
    <location>
        <position position="1"/>
    </location>
</feature>
<organism evidence="1 2">
    <name type="scientific">Eolophus roseicapilla</name>
    <name type="common">Galah cockatoo</name>
    <name type="synonym">Cacatua roseicapilla</name>
    <dbReference type="NCBI Taxonomy" id="176039"/>
    <lineage>
        <taxon>Eukaryota</taxon>
        <taxon>Metazoa</taxon>
        <taxon>Chordata</taxon>
        <taxon>Craniata</taxon>
        <taxon>Vertebrata</taxon>
        <taxon>Euteleostomi</taxon>
        <taxon>Archelosauria</taxon>
        <taxon>Archosauria</taxon>
        <taxon>Dinosauria</taxon>
        <taxon>Saurischia</taxon>
        <taxon>Theropoda</taxon>
        <taxon>Coelurosauria</taxon>
        <taxon>Aves</taxon>
        <taxon>Neognathae</taxon>
        <taxon>Neoaves</taxon>
        <taxon>Telluraves</taxon>
        <taxon>Australaves</taxon>
        <taxon>Psittaciformes</taxon>
        <taxon>Cacatuidae</taxon>
        <taxon>Eolophus</taxon>
    </lineage>
</organism>
<name>A0A851XJN2_EOLRO</name>
<keyword evidence="2" id="KW-1185">Reference proteome</keyword>
<dbReference type="EMBL" id="WBNI01000315">
    <property type="protein sequence ID" value="NXD66844.1"/>
    <property type="molecule type" value="Genomic_DNA"/>
</dbReference>
<proteinExistence type="predicted"/>
<evidence type="ECO:0000313" key="2">
    <source>
        <dbReference type="Proteomes" id="UP000637704"/>
    </source>
</evidence>
<protein>
    <submittedName>
        <fullName evidence="1">DYH14 protein</fullName>
    </submittedName>
</protein>
<comment type="caution">
    <text evidence="1">The sequence shown here is derived from an EMBL/GenBank/DDBJ whole genome shotgun (WGS) entry which is preliminary data.</text>
</comment>
<dbReference type="Proteomes" id="UP000637704">
    <property type="component" value="Unassembled WGS sequence"/>
</dbReference>
<gene>
    <name evidence="1" type="primary">Dnah14</name>
    <name evidence="1" type="ORF">EOLROS_R01931</name>
</gene>
<accession>A0A851XJN2</accession>
<evidence type="ECO:0000313" key="1">
    <source>
        <dbReference type="EMBL" id="NXD66844.1"/>
    </source>
</evidence>
<feature type="non-terminal residue" evidence="1">
    <location>
        <position position="286"/>
    </location>
</feature>
<reference evidence="1" key="1">
    <citation type="submission" date="2019-09" db="EMBL/GenBank/DDBJ databases">
        <title>Bird 10,000 Genomes (B10K) Project - Family phase.</title>
        <authorList>
            <person name="Zhang G."/>
        </authorList>
    </citation>
    <scope>NUCLEOTIDE SEQUENCE</scope>
    <source>
        <strain evidence="1">B10K-DU-025-06</strain>
        <tissue evidence="1">Mixed tissue sample</tissue>
    </source>
</reference>